<evidence type="ECO:0000313" key="2">
    <source>
        <dbReference type="Proteomes" id="UP000053240"/>
    </source>
</evidence>
<organism evidence="1 2">
    <name type="scientific">Papilio machaon</name>
    <name type="common">Old World swallowtail butterfly</name>
    <dbReference type="NCBI Taxonomy" id="76193"/>
    <lineage>
        <taxon>Eukaryota</taxon>
        <taxon>Metazoa</taxon>
        <taxon>Ecdysozoa</taxon>
        <taxon>Arthropoda</taxon>
        <taxon>Hexapoda</taxon>
        <taxon>Insecta</taxon>
        <taxon>Pterygota</taxon>
        <taxon>Neoptera</taxon>
        <taxon>Endopterygota</taxon>
        <taxon>Lepidoptera</taxon>
        <taxon>Glossata</taxon>
        <taxon>Ditrysia</taxon>
        <taxon>Papilionoidea</taxon>
        <taxon>Papilionidae</taxon>
        <taxon>Papilioninae</taxon>
        <taxon>Papilio</taxon>
    </lineage>
</organism>
<keyword evidence="2" id="KW-1185">Reference proteome</keyword>
<proteinExistence type="predicted"/>
<dbReference type="Proteomes" id="UP000053240">
    <property type="component" value="Unassembled WGS sequence"/>
</dbReference>
<dbReference type="InParanoid" id="A0A194RST6"/>
<sequence>MEIVCRLSTMTLAYPASVEIAVRRCVIFVWRDRSGDVSCALTTRSGDERCEQQIKKPRKTSLLAQHTAHRTHLRFGGVPDLSSAGRRAANAEWRAVRGEWERKRAVSPLPVSCGAAHAHAAHYAHGAPAQPNLYNI</sequence>
<protein>
    <submittedName>
        <fullName evidence="1">Uncharacterized protein</fullName>
    </submittedName>
</protein>
<evidence type="ECO:0000313" key="1">
    <source>
        <dbReference type="EMBL" id="KPJ20410.1"/>
    </source>
</evidence>
<dbReference type="EMBL" id="KQ459700">
    <property type="protein sequence ID" value="KPJ20410.1"/>
    <property type="molecule type" value="Genomic_DNA"/>
</dbReference>
<reference evidence="1 2" key="1">
    <citation type="journal article" date="2015" name="Nat. Commun.">
        <title>Outbred genome sequencing and CRISPR/Cas9 gene editing in butterflies.</title>
        <authorList>
            <person name="Li X."/>
            <person name="Fan D."/>
            <person name="Zhang W."/>
            <person name="Liu G."/>
            <person name="Zhang L."/>
            <person name="Zhao L."/>
            <person name="Fang X."/>
            <person name="Chen L."/>
            <person name="Dong Y."/>
            <person name="Chen Y."/>
            <person name="Ding Y."/>
            <person name="Zhao R."/>
            <person name="Feng M."/>
            <person name="Zhu Y."/>
            <person name="Feng Y."/>
            <person name="Jiang X."/>
            <person name="Zhu D."/>
            <person name="Xiang H."/>
            <person name="Feng X."/>
            <person name="Li S."/>
            <person name="Wang J."/>
            <person name="Zhang G."/>
            <person name="Kronforst M.R."/>
            <person name="Wang W."/>
        </authorList>
    </citation>
    <scope>NUCLEOTIDE SEQUENCE [LARGE SCALE GENOMIC DNA]</scope>
    <source>
        <strain evidence="1">Ya'a_city_454_Pm</strain>
        <tissue evidence="1">Whole body</tissue>
    </source>
</reference>
<accession>A0A194RST6</accession>
<dbReference type="AlphaFoldDB" id="A0A194RST6"/>
<gene>
    <name evidence="1" type="ORF">RR48_06149</name>
</gene>
<name>A0A194RST6_PAPMA</name>